<feature type="domain" description="Sfi1 spindle body" evidence="2">
    <location>
        <begin position="457"/>
        <end position="748"/>
    </location>
</feature>
<dbReference type="Proteomes" id="UP000008370">
    <property type="component" value="Unassembled WGS sequence"/>
</dbReference>
<feature type="compositionally biased region" description="Pro residues" evidence="1">
    <location>
        <begin position="141"/>
        <end position="153"/>
    </location>
</feature>
<name>K5W8U9_PHACS</name>
<dbReference type="GO" id="GO:0005681">
    <property type="term" value="C:spliceosomal complex"/>
    <property type="evidence" value="ECO:0007669"/>
    <property type="project" value="TreeGrafter"/>
</dbReference>
<sequence>MPRFKPPRASSPPGPPPRASSPPGPSTRSLAALSDALDASSSSLPPLTPELAALTPYEVDLMDAILQRASPAATTLVVIKVFNELLKERGMDSEKEIVLYKKLLQIVTIKGKNWGEKWDIVKRRLSSRPGPSKPRIATALPPRPAPPRPPSSPAPTTHRAHDAFTLHSHQDDATQSEALTEAEAEADRTYRPHAIQTATTTAGRAVSPTLTMTTNSLGLSTAPPAANSARTRTLAYQAALKRAFPARAPAVWDAETSEATADTARAPSSVPPSYGAATRELDTRAQPSSNHHPLRALAKAQSKVADPSPASLTSHLVPAAARAAVLHARGRSGSVINEDEAWKKIRMARDDEEADRFREDKIIERYWEAWREACRWVVTTSDQVAEARNNFLIRRALHQWRSLTASQRDMSQRVATTADNRRLKAAMQIWRARLRERKQLRWRQDMRARMKTVRDGHDHQLVKGTYAQWRQAFRLRLAEQHYYRTFVVKTYRRWRAKLVETDHLENKGDQFVALREKGLVVGCWDSWRKELGLRRAESSVAESVALRVLTTTFNTWGRRLYEIRQADEFHDSQVMKHALRSWKTARDRIRALDNRAIKHETRQNEVLLRAVWRVWKAHERGKLLERVRGTRLVRQVWATWMRRLQEHREREDKAIAFSTRGASALAFSTVHRWHEVFTSHRNAQAFAVQYYNSQLAYRVLFEWRLQLRAHAKQSRQARRAEKFFATKNAWRKWVEKVKEKKRESKMKEFEARVVGRYLREWHQRAQLERQRKLSEEIIRKRVELRILSKALNHWTNKVADIKFREFETQQRHETTVITSAFNRWKALCVRHVNNLSLMESYQYIKREETLSRMFYHWLNTARKARGRRLLLQQKEEELKLAVVAGAWDKWRERYLDIRLQPLADAFLAQHQRNLVFRTFGIWHSKTKSLPAVRFHASHLKARHWAIWREAMPRALQSKEAREVHRKNVLTKVFEKWSQAYKFKLQLKAVARARYLRLPTAAPRQIRSALQPKPSTVTADYPTAPSAVPRASSPTSASEAEPSSPPLRPAPAVRSKLYQGGRLTIASLLSERSRSPERRPPPKLSAQLSTMASPSRPRLSTRASTVRDPSPARSTSTYGGATKRSGSLASKAPSIKALSTCSGDAGRGRLWQELKNVQARPRPPTESARSRLGDL</sequence>
<feature type="compositionally biased region" description="Basic and acidic residues" evidence="1">
    <location>
        <begin position="159"/>
        <end position="172"/>
    </location>
</feature>
<feature type="region of interest" description="Disordered" evidence="1">
    <location>
        <begin position="1067"/>
        <end position="1174"/>
    </location>
</feature>
<keyword evidence="4" id="KW-1185">Reference proteome</keyword>
<dbReference type="GeneID" id="18908602"/>
<dbReference type="KEGG" id="pco:PHACADRAFT_143656"/>
<feature type="region of interest" description="Disordered" evidence="1">
    <location>
        <begin position="125"/>
        <end position="189"/>
    </location>
</feature>
<dbReference type="STRING" id="650164.K5W8U9"/>
<dbReference type="OrthoDB" id="1933281at2759"/>
<organism evidence="3 4">
    <name type="scientific">Phanerochaete carnosa (strain HHB-10118-sp)</name>
    <name type="common">White-rot fungus</name>
    <name type="synonym">Peniophora carnosa</name>
    <dbReference type="NCBI Taxonomy" id="650164"/>
    <lineage>
        <taxon>Eukaryota</taxon>
        <taxon>Fungi</taxon>
        <taxon>Dikarya</taxon>
        <taxon>Basidiomycota</taxon>
        <taxon>Agaricomycotina</taxon>
        <taxon>Agaricomycetes</taxon>
        <taxon>Polyporales</taxon>
        <taxon>Phanerochaetaceae</taxon>
        <taxon>Phanerochaete</taxon>
    </lineage>
</organism>
<feature type="compositionally biased region" description="Basic and acidic residues" evidence="1">
    <location>
        <begin position="1070"/>
        <end position="1079"/>
    </location>
</feature>
<feature type="compositionally biased region" description="Polar residues" evidence="1">
    <location>
        <begin position="1111"/>
        <end position="1127"/>
    </location>
</feature>
<protein>
    <recommendedName>
        <fullName evidence="2">Sfi1 spindle body domain-containing protein</fullName>
    </recommendedName>
</protein>
<feature type="compositionally biased region" description="Low complexity" evidence="1">
    <location>
        <begin position="255"/>
        <end position="266"/>
    </location>
</feature>
<feature type="domain" description="Sfi1 spindle body" evidence="2">
    <location>
        <begin position="754"/>
        <end position="926"/>
    </location>
</feature>
<dbReference type="InParanoid" id="K5W8U9"/>
<dbReference type="Pfam" id="PF08457">
    <property type="entry name" value="Sfi1"/>
    <property type="match status" value="2"/>
</dbReference>
<evidence type="ECO:0000313" key="4">
    <source>
        <dbReference type="Proteomes" id="UP000008370"/>
    </source>
</evidence>
<dbReference type="PANTHER" id="PTHR13361:SF1">
    <property type="entry name" value="WW DOMAIN-BINDING PROTEIN 11"/>
    <property type="match status" value="1"/>
</dbReference>
<feature type="compositionally biased region" description="Pro residues" evidence="1">
    <location>
        <begin position="9"/>
        <end position="25"/>
    </location>
</feature>
<proteinExistence type="predicted"/>
<accession>K5W8U9</accession>
<reference evidence="3 4" key="1">
    <citation type="journal article" date="2012" name="BMC Genomics">
        <title>Comparative genomics of the white-rot fungi, Phanerochaete carnosa and P. chrysosporium, to elucidate the genetic basis of the distinct wood types they colonize.</title>
        <authorList>
            <person name="Suzuki H."/>
            <person name="MacDonald J."/>
            <person name="Syed K."/>
            <person name="Salamov A."/>
            <person name="Hori C."/>
            <person name="Aerts A."/>
            <person name="Henrissat B."/>
            <person name="Wiebenga A."/>
            <person name="vanKuyk P.A."/>
            <person name="Barry K."/>
            <person name="Lindquist E."/>
            <person name="LaButti K."/>
            <person name="Lapidus A."/>
            <person name="Lucas S."/>
            <person name="Coutinho P."/>
            <person name="Gong Y."/>
            <person name="Samejima M."/>
            <person name="Mahadevan R."/>
            <person name="Abou-Zaid M."/>
            <person name="de Vries R.P."/>
            <person name="Igarashi K."/>
            <person name="Yadav J.S."/>
            <person name="Grigoriev I.V."/>
            <person name="Master E.R."/>
        </authorList>
    </citation>
    <scope>NUCLEOTIDE SEQUENCE [LARGE SCALE GENOMIC DNA]</scope>
    <source>
        <strain evidence="3 4">HHB-10118-sp</strain>
    </source>
</reference>
<feature type="compositionally biased region" description="Low complexity" evidence="1">
    <location>
        <begin position="1028"/>
        <end position="1041"/>
    </location>
</feature>
<evidence type="ECO:0000313" key="3">
    <source>
        <dbReference type="EMBL" id="EKM55384.1"/>
    </source>
</evidence>
<evidence type="ECO:0000256" key="1">
    <source>
        <dbReference type="SAM" id="MobiDB-lite"/>
    </source>
</evidence>
<feature type="region of interest" description="Disordered" evidence="1">
    <location>
        <begin position="255"/>
        <end position="276"/>
    </location>
</feature>
<feature type="region of interest" description="Disordered" evidence="1">
    <location>
        <begin position="1005"/>
        <end position="1051"/>
    </location>
</feature>
<dbReference type="RefSeq" id="XP_007395709.1">
    <property type="nucleotide sequence ID" value="XM_007395647.1"/>
</dbReference>
<dbReference type="HOGENOM" id="CLU_012263_0_0_1"/>
<evidence type="ECO:0000259" key="2">
    <source>
        <dbReference type="Pfam" id="PF08457"/>
    </source>
</evidence>
<gene>
    <name evidence="3" type="ORF">PHACADRAFT_143656</name>
</gene>
<dbReference type="PANTHER" id="PTHR13361">
    <property type="entry name" value="WW DOMAIN-BINDING PROTEIN 11"/>
    <property type="match status" value="1"/>
</dbReference>
<feature type="region of interest" description="Disordered" evidence="1">
    <location>
        <begin position="1"/>
        <end position="30"/>
    </location>
</feature>
<dbReference type="AlphaFoldDB" id="K5W8U9"/>
<dbReference type="InterPro" id="IPR013665">
    <property type="entry name" value="Sfi1_dom"/>
</dbReference>
<dbReference type="EMBL" id="JH930472">
    <property type="protein sequence ID" value="EKM55384.1"/>
    <property type="molecule type" value="Genomic_DNA"/>
</dbReference>